<evidence type="ECO:0000259" key="4">
    <source>
        <dbReference type="Pfam" id="PF07596"/>
    </source>
</evidence>
<dbReference type="InterPro" id="IPR000983">
    <property type="entry name" value="Bac_GSPG_pilin"/>
</dbReference>
<evidence type="ECO:0000313" key="5">
    <source>
        <dbReference type="EMBL" id="MCS3919515.1"/>
    </source>
</evidence>
<keyword evidence="3" id="KW-1133">Transmembrane helix</keyword>
<evidence type="ECO:0000256" key="2">
    <source>
        <dbReference type="SAM" id="MobiDB-lite"/>
    </source>
</evidence>
<protein>
    <submittedName>
        <fullName evidence="5">Prepilin-type N-terminal cleavage/methylation domain-containing protein/prepilin-type processing-associated H-X9-DG protein</fullName>
    </submittedName>
</protein>
<feature type="region of interest" description="Disordered" evidence="2">
    <location>
        <begin position="279"/>
        <end position="303"/>
    </location>
</feature>
<dbReference type="PRINTS" id="PR00813">
    <property type="entry name" value="BCTERIALGSPG"/>
</dbReference>
<sequence length="303" mass="32913">MLWGCTFRSNRYPSKSAFTLIELLVVIAIIAILAAILFPVFSRVRDKARQAVCTSNMKNIGMAFQMYAQDYDGKFPTPGGQRMYGDPGAPTVCRSPLNGWVQSAGPGLGQDVGGIWPYVRMRSNNPGSNVWSCPNAIPGANNTYSPGQNYIMNDYVRAAHPGQAFTRTPCSANIPGYFDGASDAAIQEPVRVILVYEGAQRTNGSVARNGSVYFSLGATSAHPPIPVNNPTIYHSLGSNFIFCDGHVKWRRPNTTWTAATNWAVQQYNPNYWAVLNDPRSEAGPPGGGAEDNWNPQIGGVVYP</sequence>
<gene>
    <name evidence="5" type="ORF">M2350_001928</name>
</gene>
<dbReference type="Gene3D" id="3.30.700.10">
    <property type="entry name" value="Glycoprotein, Type 4 Pilin"/>
    <property type="match status" value="1"/>
</dbReference>
<dbReference type="InterPro" id="IPR045584">
    <property type="entry name" value="Pilin-like"/>
</dbReference>
<dbReference type="Pfam" id="PF07596">
    <property type="entry name" value="SBP_bac_10"/>
    <property type="match status" value="1"/>
</dbReference>
<dbReference type="NCBIfam" id="TIGR02532">
    <property type="entry name" value="IV_pilin_GFxxxE"/>
    <property type="match status" value="1"/>
</dbReference>
<evidence type="ECO:0000313" key="6">
    <source>
        <dbReference type="Proteomes" id="UP001204798"/>
    </source>
</evidence>
<dbReference type="InterPro" id="IPR027558">
    <property type="entry name" value="Pre_pil_HX9DG_C"/>
</dbReference>
<keyword evidence="6" id="KW-1185">Reference proteome</keyword>
<dbReference type="PANTHER" id="PTHR30093">
    <property type="entry name" value="GENERAL SECRETION PATHWAY PROTEIN G"/>
    <property type="match status" value="1"/>
</dbReference>
<keyword evidence="3" id="KW-0812">Transmembrane</keyword>
<evidence type="ECO:0000256" key="3">
    <source>
        <dbReference type="SAM" id="Phobius"/>
    </source>
</evidence>
<dbReference type="InterPro" id="IPR012902">
    <property type="entry name" value="N_methyl_site"/>
</dbReference>
<dbReference type="NCBIfam" id="TIGR04294">
    <property type="entry name" value="pre_pil_HX9DG"/>
    <property type="match status" value="1"/>
</dbReference>
<feature type="transmembrane region" description="Helical" evidence="3">
    <location>
        <begin position="20"/>
        <end position="41"/>
    </location>
</feature>
<dbReference type="InterPro" id="IPR011453">
    <property type="entry name" value="DUF1559"/>
</dbReference>
<accession>A0ABT2ENT3</accession>
<keyword evidence="1" id="KW-0488">Methylation</keyword>
<feature type="domain" description="DUF1559" evidence="4">
    <location>
        <begin position="44"/>
        <end position="110"/>
    </location>
</feature>
<proteinExistence type="predicted"/>
<dbReference type="Proteomes" id="UP001204798">
    <property type="component" value="Unassembled WGS sequence"/>
</dbReference>
<dbReference type="RefSeq" id="WP_018196433.1">
    <property type="nucleotide sequence ID" value="NZ_CP130454.1"/>
</dbReference>
<comment type="caution">
    <text evidence="5">The sequence shown here is derived from an EMBL/GenBank/DDBJ whole genome shotgun (WGS) entry which is preliminary data.</text>
</comment>
<dbReference type="Pfam" id="PF07963">
    <property type="entry name" value="N_methyl"/>
    <property type="match status" value="1"/>
</dbReference>
<organism evidence="5 6">
    <name type="scientific">Candidatus Fervidibacter sacchari</name>
    <dbReference type="NCBI Taxonomy" id="1448929"/>
    <lineage>
        <taxon>Bacteria</taxon>
        <taxon>Candidatus Fervidibacterota</taxon>
        <taxon>Candidatus Fervidibacter</taxon>
    </lineage>
</organism>
<name>A0ABT2ENT3_9BACT</name>
<evidence type="ECO:0000256" key="1">
    <source>
        <dbReference type="ARBA" id="ARBA00022481"/>
    </source>
</evidence>
<keyword evidence="3" id="KW-0472">Membrane</keyword>
<reference evidence="5 6" key="1">
    <citation type="submission" date="2022-08" db="EMBL/GenBank/DDBJ databases">
        <title>Bacterial and archaeal communities from various locations to study Microbial Dark Matter (Phase II).</title>
        <authorList>
            <person name="Stepanauskas R."/>
        </authorList>
    </citation>
    <scope>NUCLEOTIDE SEQUENCE [LARGE SCALE GENOMIC DNA]</scope>
    <source>
        <strain evidence="5 6">PD1</strain>
    </source>
</reference>
<dbReference type="SUPFAM" id="SSF54523">
    <property type="entry name" value="Pili subunits"/>
    <property type="match status" value="1"/>
</dbReference>
<dbReference type="EMBL" id="JANUCP010000003">
    <property type="protein sequence ID" value="MCS3919515.1"/>
    <property type="molecule type" value="Genomic_DNA"/>
</dbReference>